<protein>
    <submittedName>
        <fullName evidence="2">Uncharacterized protein</fullName>
    </submittedName>
</protein>
<feature type="transmembrane region" description="Helical" evidence="1">
    <location>
        <begin position="87"/>
        <end position="105"/>
    </location>
</feature>
<dbReference type="AlphaFoldDB" id="W8GFI7"/>
<name>W8GFI7_9MOLU</name>
<keyword evidence="1" id="KW-1133">Transmembrane helix</keyword>
<reference evidence="2 3" key="1">
    <citation type="journal article" date="2014" name="Genome Biol. Evol.">
        <title>Phylogenomics of "Candidatus Hepatoplasma crinochetorum," a Lineage of Mollicutes Associated with Noninsect Arthropods.</title>
        <authorList>
            <person name="Leclercq S."/>
            <person name="Dittmer J."/>
            <person name="Bouchon D."/>
            <person name="Cordaux R."/>
        </authorList>
    </citation>
    <scope>NUCLEOTIDE SEQUENCE [LARGE SCALE GENOMIC DNA]</scope>
    <source>
        <strain evidence="2 3">Av</strain>
    </source>
</reference>
<keyword evidence="1" id="KW-0812">Transmembrane</keyword>
<feature type="transmembrane region" description="Helical" evidence="1">
    <location>
        <begin position="44"/>
        <end position="67"/>
    </location>
</feature>
<dbReference type="STRING" id="1427984.X271_00434"/>
<dbReference type="HOGENOM" id="CLU_1773986_0_0_14"/>
<dbReference type="Proteomes" id="UP000019450">
    <property type="component" value="Chromosome"/>
</dbReference>
<dbReference type="RefSeq" id="WP_025208829.1">
    <property type="nucleotide sequence ID" value="NZ_CP006932.1"/>
</dbReference>
<organism evidence="2 3">
    <name type="scientific">Candidatus Hepatoplasma crinochetorum Av</name>
    <dbReference type="NCBI Taxonomy" id="1427984"/>
    <lineage>
        <taxon>Bacteria</taxon>
        <taxon>Bacillati</taxon>
        <taxon>Mycoplasmatota</taxon>
        <taxon>Mollicutes</taxon>
        <taxon>Candidatus Hepatoplasmataceae</taxon>
        <taxon>Candidatus Hepatoplasma</taxon>
    </lineage>
</organism>
<proteinExistence type="predicted"/>
<evidence type="ECO:0000256" key="1">
    <source>
        <dbReference type="SAM" id="Phobius"/>
    </source>
</evidence>
<keyword evidence="3" id="KW-1185">Reference proteome</keyword>
<evidence type="ECO:0000313" key="3">
    <source>
        <dbReference type="Proteomes" id="UP000019450"/>
    </source>
</evidence>
<dbReference type="EMBL" id="CP006932">
    <property type="protein sequence ID" value="AHK22539.1"/>
    <property type="molecule type" value="Genomic_DNA"/>
</dbReference>
<dbReference type="KEGG" id="hcr:X271_00434"/>
<accession>W8GFI7</accession>
<keyword evidence="1" id="KW-0472">Membrane</keyword>
<evidence type="ECO:0000313" key="2">
    <source>
        <dbReference type="EMBL" id="AHK22539.1"/>
    </source>
</evidence>
<gene>
    <name evidence="2" type="ORF">X271_00434</name>
</gene>
<sequence length="146" mass="17567">MSKIKNFFVSINKKIKLVYQKCKNSINKFVSKIDKKIKPKSGYFWYRFFTIFSRILFMIIFPTIIILIGVDAYNVILNVDEELHRTAIITCGVIYIVLQFFAIFMKRYFAKWRNYRIISTKNSKNKEKNDLEEKDLNIEKKQIEKN</sequence>